<name>A0A5B3GRL0_9BACT</name>
<evidence type="ECO:0000313" key="2">
    <source>
        <dbReference type="Proteomes" id="UP000322940"/>
    </source>
</evidence>
<dbReference type="AlphaFoldDB" id="A0A5B3GRL0"/>
<protein>
    <submittedName>
        <fullName evidence="1">Uncharacterized protein</fullName>
    </submittedName>
</protein>
<dbReference type="Proteomes" id="UP000322940">
    <property type="component" value="Unassembled WGS sequence"/>
</dbReference>
<reference evidence="1 2" key="1">
    <citation type="journal article" date="2019" name="Nat. Med.">
        <title>A library of human gut bacterial isolates paired with longitudinal multiomics data enables mechanistic microbiome research.</title>
        <authorList>
            <person name="Poyet M."/>
            <person name="Groussin M."/>
            <person name="Gibbons S.M."/>
            <person name="Avila-Pacheco J."/>
            <person name="Jiang X."/>
            <person name="Kearney S.M."/>
            <person name="Perrotta A.R."/>
            <person name="Berdy B."/>
            <person name="Zhao S."/>
            <person name="Lieberman T.D."/>
            <person name="Swanson P.K."/>
            <person name="Smith M."/>
            <person name="Roesemann S."/>
            <person name="Alexander J.E."/>
            <person name="Rich S.A."/>
            <person name="Livny J."/>
            <person name="Vlamakis H."/>
            <person name="Clish C."/>
            <person name="Bullock K."/>
            <person name="Deik A."/>
            <person name="Scott J."/>
            <person name="Pierce K.A."/>
            <person name="Xavier R.J."/>
            <person name="Alm E.J."/>
        </authorList>
    </citation>
    <scope>NUCLEOTIDE SEQUENCE [LARGE SCALE GENOMIC DNA]</scope>
    <source>
        <strain evidence="1 2">BIOML-A266</strain>
    </source>
</reference>
<dbReference type="InterPro" id="IPR042095">
    <property type="entry name" value="SUMF_sf"/>
</dbReference>
<gene>
    <name evidence="1" type="ORF">F2Y10_13430</name>
</gene>
<sequence>MRRCVLRDNGTVAYYLHANDSTKRDTGAAAKLDGTDGQVMVEIPAHYRKFEVDGTKFRCLLSEHALPGFHLVQLAYRSAYEAAVDRTVSATPKLASVVNTSTAFRGGNNTAGWDGTYRSLLGMPATSISLTNFRKYARNRGNAGKNGAGWNCDVYEVQKTCWWLYAVEYANFNCQLAYNAEPTSEGYKQGGLSQGVTNMSDWDGYNSYNPMVPCGVTNPLGNKTGVVNYTYKKSDGTDGQTLSVPSYRGLENPFGHVWSWTDGCKCNIQSADAGGVSEFFVCTDPAKFQSNDYTDYEKRGELPRNEGYVKIMMIGEYGENMPTAVGASSTTYFADYFYTNVVSNTGQRGVLFGGNAISGAGAGFSCANANNAASTTGASVGSRLCFLPA</sequence>
<proteinExistence type="predicted"/>
<dbReference type="EMBL" id="VVXH01000016">
    <property type="protein sequence ID" value="KAA2376378.1"/>
    <property type="molecule type" value="Genomic_DNA"/>
</dbReference>
<dbReference type="Gene3D" id="3.90.1580.10">
    <property type="entry name" value="paralog of FGE (formylglycine-generating enzyme)"/>
    <property type="match status" value="1"/>
</dbReference>
<organism evidence="1 2">
    <name type="scientific">Alistipes onderdonkii</name>
    <dbReference type="NCBI Taxonomy" id="328813"/>
    <lineage>
        <taxon>Bacteria</taxon>
        <taxon>Pseudomonadati</taxon>
        <taxon>Bacteroidota</taxon>
        <taxon>Bacteroidia</taxon>
        <taxon>Bacteroidales</taxon>
        <taxon>Rikenellaceae</taxon>
        <taxon>Alistipes</taxon>
    </lineage>
</organism>
<comment type="caution">
    <text evidence="1">The sequence shown here is derived from an EMBL/GenBank/DDBJ whole genome shotgun (WGS) entry which is preliminary data.</text>
</comment>
<accession>A0A5B3GRL0</accession>
<evidence type="ECO:0000313" key="1">
    <source>
        <dbReference type="EMBL" id="KAA2376378.1"/>
    </source>
</evidence>